<accession>A0A0F9MRC1</accession>
<evidence type="ECO:0000313" key="1">
    <source>
        <dbReference type="EMBL" id="KKN08239.1"/>
    </source>
</evidence>
<organism evidence="1">
    <name type="scientific">marine sediment metagenome</name>
    <dbReference type="NCBI Taxonomy" id="412755"/>
    <lineage>
        <taxon>unclassified sequences</taxon>
        <taxon>metagenomes</taxon>
        <taxon>ecological metagenomes</taxon>
    </lineage>
</organism>
<proteinExistence type="predicted"/>
<gene>
    <name evidence="1" type="ORF">LCGC14_1058630</name>
</gene>
<name>A0A0F9MRC1_9ZZZZ</name>
<reference evidence="1" key="1">
    <citation type="journal article" date="2015" name="Nature">
        <title>Complex archaea that bridge the gap between prokaryotes and eukaryotes.</title>
        <authorList>
            <person name="Spang A."/>
            <person name="Saw J.H."/>
            <person name="Jorgensen S.L."/>
            <person name="Zaremba-Niedzwiedzka K."/>
            <person name="Martijn J."/>
            <person name="Lind A.E."/>
            <person name="van Eijk R."/>
            <person name="Schleper C."/>
            <person name="Guy L."/>
            <person name="Ettema T.J."/>
        </authorList>
    </citation>
    <scope>NUCLEOTIDE SEQUENCE</scope>
</reference>
<comment type="caution">
    <text evidence="1">The sequence shown here is derived from an EMBL/GenBank/DDBJ whole genome shotgun (WGS) entry which is preliminary data.</text>
</comment>
<dbReference type="EMBL" id="LAZR01004478">
    <property type="protein sequence ID" value="KKN08239.1"/>
    <property type="molecule type" value="Genomic_DNA"/>
</dbReference>
<dbReference type="AlphaFoldDB" id="A0A0F9MRC1"/>
<sequence length="122" mass="13867">MTAAVDEKAAAKAKKGWALREKLKESRRTATYCVCSLLGKGCKRYGSSDCVNGVPECDHPSLWLRDGKPAVFVSQPYQIRDPKRLGEFCAERGLECMIRTWPAWHYRGSVLHVEIRRKGERL</sequence>
<protein>
    <submittedName>
        <fullName evidence="1">Uncharacterized protein</fullName>
    </submittedName>
</protein>